<gene>
    <name evidence="2" type="ORF">SD72_16455</name>
</gene>
<evidence type="ECO:0000313" key="3">
    <source>
        <dbReference type="Proteomes" id="UP000032120"/>
    </source>
</evidence>
<comment type="similarity">
    <text evidence="1">Belongs to the asp23 family.</text>
</comment>
<dbReference type="EMBL" id="JXSQ01000053">
    <property type="protein sequence ID" value="KIP51259.1"/>
    <property type="molecule type" value="Genomic_DNA"/>
</dbReference>
<sequence length="116" mass="11968">MSKIAGIAAREVPGVHALGGGAARAIGAVRAAVGPRPTTRPGHQASRSAETQVAADVKIIAEYPVSLQQVADDVRAAVGQAIEDLVGMQVAEINVTIADVFIPSDDNDDEDESRVK</sequence>
<evidence type="ECO:0000313" key="2">
    <source>
        <dbReference type="EMBL" id="KIP51259.1"/>
    </source>
</evidence>
<proteinExistence type="inferred from homology"/>
<dbReference type="PANTHER" id="PTHR34297:SF3">
    <property type="entry name" value="ALKALINE SHOCK PROTEIN 23"/>
    <property type="match status" value="1"/>
</dbReference>
<reference evidence="2 3" key="1">
    <citation type="submission" date="2015-01" db="EMBL/GenBank/DDBJ databases">
        <title>Draft genome sequence of Leucobacter komagatae strain VKM ST2845.</title>
        <authorList>
            <person name="Karlyshev A.V."/>
            <person name="Kudryashova E.B."/>
        </authorList>
    </citation>
    <scope>NUCLEOTIDE SEQUENCE [LARGE SCALE GENOMIC DNA]</scope>
    <source>
        <strain evidence="2 3">VKM ST2845</strain>
    </source>
</reference>
<dbReference type="Proteomes" id="UP000032120">
    <property type="component" value="Unassembled WGS sequence"/>
</dbReference>
<dbReference type="AlphaFoldDB" id="A0A0D0IHV0"/>
<comment type="caution">
    <text evidence="2">The sequence shown here is derived from an EMBL/GenBank/DDBJ whole genome shotgun (WGS) entry which is preliminary data.</text>
</comment>
<dbReference type="PANTHER" id="PTHR34297">
    <property type="entry name" value="HYPOTHETICAL CYTOSOLIC PROTEIN-RELATED"/>
    <property type="match status" value="1"/>
</dbReference>
<dbReference type="Pfam" id="PF03780">
    <property type="entry name" value="Asp23"/>
    <property type="match status" value="1"/>
</dbReference>
<name>A0A0D0IHV0_9MICO</name>
<organism evidence="2 3">
    <name type="scientific">Leucobacter komagatae</name>
    <dbReference type="NCBI Taxonomy" id="55969"/>
    <lineage>
        <taxon>Bacteria</taxon>
        <taxon>Bacillati</taxon>
        <taxon>Actinomycetota</taxon>
        <taxon>Actinomycetes</taxon>
        <taxon>Micrococcales</taxon>
        <taxon>Microbacteriaceae</taxon>
        <taxon>Leucobacter</taxon>
    </lineage>
</organism>
<keyword evidence="3" id="KW-1185">Reference proteome</keyword>
<accession>A0A0D0IHV0</accession>
<protein>
    <submittedName>
        <fullName evidence="2">Alkaline-shock protein</fullName>
    </submittedName>
</protein>
<dbReference type="RefSeq" id="WP_042545556.1">
    <property type="nucleotide sequence ID" value="NZ_JXSQ01000053.1"/>
</dbReference>
<evidence type="ECO:0000256" key="1">
    <source>
        <dbReference type="ARBA" id="ARBA00005721"/>
    </source>
</evidence>
<dbReference type="InterPro" id="IPR005531">
    <property type="entry name" value="Asp23"/>
</dbReference>